<name>A0A2S8BH44_9MYCO</name>
<reference evidence="3 4" key="1">
    <citation type="journal article" date="2017" name="Int. J. Syst. Evol. Microbiol.">
        <title>Mycobacterium talmoniae sp. nov., a slowly growing mycobacterium isolated from human respiratory samples.</title>
        <authorList>
            <person name="Davidson R.M."/>
            <person name="DeGroote M.A."/>
            <person name="Marola J.L."/>
            <person name="Buss S."/>
            <person name="Jones V."/>
            <person name="McNeil M.R."/>
            <person name="Freifeld A.G."/>
            <person name="Elaine Epperson L."/>
            <person name="Hasan N.A."/>
            <person name="Jackson M."/>
            <person name="Iwen P.C."/>
            <person name="Salfinger M."/>
            <person name="Strong M."/>
        </authorList>
    </citation>
    <scope>NUCLEOTIDE SEQUENCE [LARGE SCALE GENOMIC DNA]</scope>
    <source>
        <strain evidence="3 4">ATCC BAA-2683</strain>
    </source>
</reference>
<keyword evidence="1" id="KW-0547">Nucleotide-binding</keyword>
<dbReference type="PROSITE" id="PS50901">
    <property type="entry name" value="FTSK"/>
    <property type="match status" value="1"/>
</dbReference>
<dbReference type="EMBL" id="PPEA01000570">
    <property type="protein sequence ID" value="PQM45945.1"/>
    <property type="molecule type" value="Genomic_DNA"/>
</dbReference>
<accession>A0A2S8BH44</accession>
<dbReference type="SUPFAM" id="SSF52540">
    <property type="entry name" value="P-loop containing nucleoside triphosphate hydrolases"/>
    <property type="match status" value="1"/>
</dbReference>
<protein>
    <submittedName>
        <fullName evidence="3">ESX-5 secretion system protein EccC5</fullName>
    </submittedName>
</protein>
<evidence type="ECO:0000259" key="2">
    <source>
        <dbReference type="PROSITE" id="PS50901"/>
    </source>
</evidence>
<evidence type="ECO:0000256" key="1">
    <source>
        <dbReference type="PROSITE-ProRule" id="PRU00289"/>
    </source>
</evidence>
<comment type="caution">
    <text evidence="3">The sequence shown here is derived from an EMBL/GenBank/DDBJ whole genome shotgun (WGS) entry which is preliminary data.</text>
</comment>
<dbReference type="AlphaFoldDB" id="A0A2S8BH44"/>
<dbReference type="Gene3D" id="3.40.50.300">
    <property type="entry name" value="P-loop containing nucleotide triphosphate hydrolases"/>
    <property type="match status" value="1"/>
</dbReference>
<feature type="domain" description="FtsK" evidence="2">
    <location>
        <begin position="35"/>
        <end position="221"/>
    </location>
</feature>
<dbReference type="InterPro" id="IPR027417">
    <property type="entry name" value="P-loop_NTPase"/>
</dbReference>
<sequence>MPERIPLTRIVTAYAGTAAAADPLNIPFAIGETALQPVALPARLVPNMLVMGRQLCGKTTTLATFGQAVLSRFGPEQAQITILDPKTSLIGKVVGPHVRAYAYTADDIDRVIAELAALLRDRLPPAGLTQQELLQRSAWRGAHHFVLLDDEQELRPHGGIGKPAATAPLWGLIERSREIGLHVIASRLPGNWAGVSVMNPFLQRLTASRSPTLFMDNDPTNVKVFGRISAQQLPPGRGLLVTSDGEIEGVLVGARRDRRPLVGRRSGVSTGDEGRLRLGQFRGTRPGEARCRCWM</sequence>
<gene>
    <name evidence="3" type="primary">eccC5_2</name>
    <name evidence="3" type="ORF">C1Y40_03888</name>
</gene>
<dbReference type="Proteomes" id="UP000238296">
    <property type="component" value="Unassembled WGS sequence"/>
</dbReference>
<evidence type="ECO:0000313" key="4">
    <source>
        <dbReference type="Proteomes" id="UP000238296"/>
    </source>
</evidence>
<proteinExistence type="predicted"/>
<evidence type="ECO:0000313" key="3">
    <source>
        <dbReference type="EMBL" id="PQM45945.1"/>
    </source>
</evidence>
<keyword evidence="1" id="KW-0067">ATP-binding</keyword>
<feature type="binding site" evidence="1">
    <location>
        <begin position="52"/>
        <end position="59"/>
    </location>
    <ligand>
        <name>ATP</name>
        <dbReference type="ChEBI" id="CHEBI:30616"/>
    </ligand>
</feature>
<organism evidence="3 4">
    <name type="scientific">Mycobacterium talmoniae</name>
    <dbReference type="NCBI Taxonomy" id="1858794"/>
    <lineage>
        <taxon>Bacteria</taxon>
        <taxon>Bacillati</taxon>
        <taxon>Actinomycetota</taxon>
        <taxon>Actinomycetes</taxon>
        <taxon>Mycobacteriales</taxon>
        <taxon>Mycobacteriaceae</taxon>
        <taxon>Mycobacterium</taxon>
    </lineage>
</organism>
<dbReference type="GO" id="GO:0005524">
    <property type="term" value="F:ATP binding"/>
    <property type="evidence" value="ECO:0007669"/>
    <property type="project" value="UniProtKB-UniRule"/>
</dbReference>
<dbReference type="InterPro" id="IPR002543">
    <property type="entry name" value="FtsK_dom"/>
</dbReference>
<dbReference type="Pfam" id="PF01580">
    <property type="entry name" value="FtsK_SpoIIIE"/>
    <property type="match status" value="1"/>
</dbReference>
<dbReference type="GO" id="GO:0003677">
    <property type="term" value="F:DNA binding"/>
    <property type="evidence" value="ECO:0007669"/>
    <property type="project" value="InterPro"/>
</dbReference>